<dbReference type="EnsemblBacteria" id="AAM02137">
    <property type="protein sequence ID" value="AAM02137"/>
    <property type="gene ID" value="MK0924"/>
</dbReference>
<dbReference type="PANTHER" id="PTHR38139:SF1">
    <property type="entry name" value="NUCLEOSIDE TRANSPORTER_FEOB GTPASE GATE DOMAIN-CONTAINING PROTEIN"/>
    <property type="match status" value="1"/>
</dbReference>
<feature type="transmembrane region" description="Helical" evidence="1">
    <location>
        <begin position="137"/>
        <end position="158"/>
    </location>
</feature>
<protein>
    <submittedName>
        <fullName evidence="2">Uncharacterized protein conserved in archaea</fullName>
    </submittedName>
</protein>
<feature type="transmembrane region" description="Helical" evidence="1">
    <location>
        <begin position="75"/>
        <end position="93"/>
    </location>
</feature>
<name>Q8TWV7_METKA</name>
<proteinExistence type="predicted"/>
<reference evidence="2 3" key="1">
    <citation type="journal article" date="2002" name="Proc. Natl. Acad. Sci. U.S.A.">
        <title>The complete genome of hyperthermophile Methanopyrus kandleri AV19 and monophyly of archaeal methanogens.</title>
        <authorList>
            <person name="Slesarev A.I."/>
            <person name="Mezhevaya K.V."/>
            <person name="Makarova K.S."/>
            <person name="Polushin N.N."/>
            <person name="Shcherbinina O.V."/>
            <person name="Shakhova V.V."/>
            <person name="Belova G.I."/>
            <person name="Aravind L."/>
            <person name="Natale D.A."/>
            <person name="Rogozin I.B."/>
            <person name="Tatusov R.L."/>
            <person name="Wolf Y.I."/>
            <person name="Stetter K.O."/>
            <person name="Malykh A.G."/>
            <person name="Koonin E.V."/>
            <person name="Kozyavkin S.A."/>
        </authorList>
    </citation>
    <scope>NUCLEOTIDE SEQUENCE [LARGE SCALE GENOMIC DNA]</scope>
    <source>
        <strain evidence="3">AV19 / DSM 6324 / JCM 9639 / NBRC 100938</strain>
    </source>
</reference>
<dbReference type="AlphaFoldDB" id="Q8TWV7"/>
<accession>Q8TWV7</accession>
<feature type="transmembrane region" description="Helical" evidence="1">
    <location>
        <begin position="227"/>
        <end position="250"/>
    </location>
</feature>
<keyword evidence="1" id="KW-1133">Transmembrane helix</keyword>
<feature type="transmembrane region" description="Helical" evidence="1">
    <location>
        <begin position="105"/>
        <end position="125"/>
    </location>
</feature>
<keyword evidence="1" id="KW-0472">Membrane</keyword>
<evidence type="ECO:0000313" key="2">
    <source>
        <dbReference type="EMBL" id="AAM02137.1"/>
    </source>
</evidence>
<gene>
    <name evidence="2" type="ordered locus">MK0924</name>
</gene>
<dbReference type="HOGENOM" id="CLU_873231_0_0_2"/>
<feature type="transmembrane region" description="Helical" evidence="1">
    <location>
        <begin position="300"/>
        <end position="317"/>
    </location>
</feature>
<dbReference type="InterPro" id="IPR038880">
    <property type="entry name" value="MJ0871-like"/>
</dbReference>
<dbReference type="KEGG" id="mka:MK0924"/>
<dbReference type="EMBL" id="AE009439">
    <property type="protein sequence ID" value="AAM02137.1"/>
    <property type="molecule type" value="Genomic_DNA"/>
</dbReference>
<dbReference type="PANTHER" id="PTHR38139">
    <property type="entry name" value="GATE DOMAIN-CONTAINING PROTEIN"/>
    <property type="match status" value="1"/>
</dbReference>
<feature type="transmembrane region" description="Helical" evidence="1">
    <location>
        <begin position="32"/>
        <end position="55"/>
    </location>
</feature>
<evidence type="ECO:0000313" key="3">
    <source>
        <dbReference type="Proteomes" id="UP000001826"/>
    </source>
</evidence>
<dbReference type="PaxDb" id="190192-MK0924"/>
<sequence>MGTAGRFGGWWRSRIRPPKRPRRTGEVRRLSWVLEMIRTLLCMYVGVLIASYLGSSEACTRSLLRVLKPVVGSGLYGHAASLSALSSSVALYAAQDKVNSTREAVGLLLLLAFPTSVATVLQFYLPVVVPAVGPAGLLMIGISVVGALLTSAFGRVLLPGREDGDGPSKITLVRNPWRTAHSVFLRVGPAVALAMVAVKLGEGYGVTEWVERFLHPLTRSVGLPSDASLVVFGCLINVAVGAALGADLWASGKLRMEDLALALAFGRALSLPRINLQFLFPPAVTFLGKKGLLGATVRTLVETLANISVVLALTAFVH</sequence>
<dbReference type="InParanoid" id="Q8TWV7"/>
<organism evidence="2 3">
    <name type="scientific">Methanopyrus kandleri (strain AV19 / DSM 6324 / JCM 9639 / NBRC 100938)</name>
    <dbReference type="NCBI Taxonomy" id="190192"/>
    <lineage>
        <taxon>Archaea</taxon>
        <taxon>Methanobacteriati</taxon>
        <taxon>Methanobacteriota</taxon>
        <taxon>Methanomada group</taxon>
        <taxon>Methanopyri</taxon>
        <taxon>Methanopyrales</taxon>
        <taxon>Methanopyraceae</taxon>
        <taxon>Methanopyrus</taxon>
    </lineage>
</organism>
<dbReference type="Proteomes" id="UP000001826">
    <property type="component" value="Chromosome"/>
</dbReference>
<keyword evidence="3" id="KW-1185">Reference proteome</keyword>
<evidence type="ECO:0000256" key="1">
    <source>
        <dbReference type="SAM" id="Phobius"/>
    </source>
</evidence>
<keyword evidence="1" id="KW-0812">Transmembrane</keyword>